<keyword evidence="2" id="KW-0732">Signal</keyword>
<sequence>MLRFVVLCCILAVAAAGPPVVKTRAQIQNYKIALEKSREDDGLTLEERMAAHPEMNAWANSGKYQGDIVLDDELIEDMVEEFSTGSRMAYTRANTRWPQATAVYEFGAGEFNLDQQRFILNVMTRLSERTCVRFRVRNANDRNFVRITGRATGCYAHVGFSANRGIHTLNLARSNPGQGCLNFVVIAHEWYHALGFFHMQSTYNRDTYVRIHWENIQQGMSHNFDRYDSSIVSNLGLPYEYGSSMHYGTHFFSSNGRPTLSTTRQYNGVLGQTSVITGFDIWRLSRHYNCPGAWSADVMEKARTTLYVPTEEGDLIEHTVDSPLIDELELFEDTKFEEEDQN</sequence>
<feature type="binding site" evidence="1">
    <location>
        <position position="188"/>
    </location>
    <ligand>
        <name>Zn(2+)</name>
        <dbReference type="ChEBI" id="CHEBI:29105"/>
        <note>catalytic</note>
    </ligand>
</feature>
<comment type="caution">
    <text evidence="1">Lacks conserved residue(s) required for the propagation of feature annotation.</text>
</comment>
<feature type="binding site" evidence="1">
    <location>
        <position position="198"/>
    </location>
    <ligand>
        <name>Zn(2+)</name>
        <dbReference type="ChEBI" id="CHEBI:29105"/>
        <note>catalytic</note>
    </ligand>
</feature>
<feature type="chain" id="PRO_5044984473" description="Metalloendopeptidase" evidence="2">
    <location>
        <begin position="17"/>
        <end position="342"/>
    </location>
</feature>
<keyword evidence="5" id="KW-1185">Reference proteome</keyword>
<comment type="cofactor">
    <cofactor evidence="1 2">
        <name>Zn(2+)</name>
        <dbReference type="ChEBI" id="CHEBI:29105"/>
    </cofactor>
    <text evidence="1 2">Binds 1 zinc ion per subunit.</text>
</comment>
<feature type="signal peptide" evidence="2">
    <location>
        <begin position="1"/>
        <end position="16"/>
    </location>
</feature>
<evidence type="ECO:0000313" key="4">
    <source>
        <dbReference type="EMBL" id="CAH0405762.1"/>
    </source>
</evidence>
<dbReference type="PROSITE" id="PS51864">
    <property type="entry name" value="ASTACIN"/>
    <property type="match status" value="1"/>
</dbReference>
<organism evidence="4 5">
    <name type="scientific">Chilo suppressalis</name>
    <name type="common">Asiatic rice borer moth</name>
    <dbReference type="NCBI Taxonomy" id="168631"/>
    <lineage>
        <taxon>Eukaryota</taxon>
        <taxon>Metazoa</taxon>
        <taxon>Ecdysozoa</taxon>
        <taxon>Arthropoda</taxon>
        <taxon>Hexapoda</taxon>
        <taxon>Insecta</taxon>
        <taxon>Pterygota</taxon>
        <taxon>Neoptera</taxon>
        <taxon>Endopterygota</taxon>
        <taxon>Lepidoptera</taxon>
        <taxon>Glossata</taxon>
        <taxon>Ditrysia</taxon>
        <taxon>Pyraloidea</taxon>
        <taxon>Crambidae</taxon>
        <taxon>Crambinae</taxon>
        <taxon>Chilo</taxon>
    </lineage>
</organism>
<dbReference type="InterPro" id="IPR006026">
    <property type="entry name" value="Peptidase_Metallo"/>
</dbReference>
<name>A0ABN8B817_CHISP</name>
<evidence type="ECO:0000259" key="3">
    <source>
        <dbReference type="PROSITE" id="PS51864"/>
    </source>
</evidence>
<dbReference type="CDD" id="cd04280">
    <property type="entry name" value="ZnMc_astacin_like"/>
    <property type="match status" value="1"/>
</dbReference>
<dbReference type="InterPro" id="IPR024079">
    <property type="entry name" value="MetalloPept_cat_dom_sf"/>
</dbReference>
<proteinExistence type="predicted"/>
<dbReference type="Proteomes" id="UP001153292">
    <property type="component" value="Chromosome 5"/>
</dbReference>
<protein>
    <recommendedName>
        <fullName evidence="2">Metalloendopeptidase</fullName>
        <ecNumber evidence="2">3.4.24.-</ecNumber>
    </recommendedName>
</protein>
<reference evidence="4" key="1">
    <citation type="submission" date="2021-12" db="EMBL/GenBank/DDBJ databases">
        <authorList>
            <person name="King R."/>
        </authorList>
    </citation>
    <scope>NUCLEOTIDE SEQUENCE</scope>
</reference>
<evidence type="ECO:0000313" key="5">
    <source>
        <dbReference type="Proteomes" id="UP001153292"/>
    </source>
</evidence>
<dbReference type="SUPFAM" id="SSF55486">
    <property type="entry name" value="Metalloproteases ('zincins'), catalytic domain"/>
    <property type="match status" value="1"/>
</dbReference>
<dbReference type="PRINTS" id="PR00480">
    <property type="entry name" value="ASTACIN"/>
</dbReference>
<keyword evidence="1 2" id="KW-0479">Metal-binding</keyword>
<gene>
    <name evidence="4" type="ORF">CHILSU_LOCUS9130</name>
</gene>
<keyword evidence="1 2" id="KW-0482">Metalloprotease</keyword>
<keyword evidence="1 2" id="KW-0645">Protease</keyword>
<evidence type="ECO:0000256" key="1">
    <source>
        <dbReference type="PROSITE-ProRule" id="PRU01211"/>
    </source>
</evidence>
<evidence type="ECO:0000256" key="2">
    <source>
        <dbReference type="RuleBase" id="RU361183"/>
    </source>
</evidence>
<dbReference type="PANTHER" id="PTHR10127:SF814">
    <property type="entry name" value="MEPRIN A SUBUNIT BETA"/>
    <property type="match status" value="1"/>
</dbReference>
<dbReference type="EMBL" id="OU963898">
    <property type="protein sequence ID" value="CAH0405762.1"/>
    <property type="molecule type" value="Genomic_DNA"/>
</dbReference>
<feature type="domain" description="Peptidase M12A" evidence="3">
    <location>
        <begin position="86"/>
        <end position="291"/>
    </location>
</feature>
<dbReference type="SMART" id="SM00235">
    <property type="entry name" value="ZnMc"/>
    <property type="match status" value="1"/>
</dbReference>
<dbReference type="PANTHER" id="PTHR10127">
    <property type="entry name" value="DISCOIDIN, CUB, EGF, LAMININ , AND ZINC METALLOPROTEASE DOMAIN CONTAINING"/>
    <property type="match status" value="1"/>
</dbReference>
<accession>A0ABN8B817</accession>
<dbReference type="InterPro" id="IPR034035">
    <property type="entry name" value="Astacin-like_dom"/>
</dbReference>
<keyword evidence="1 2" id="KW-0378">Hydrolase</keyword>
<keyword evidence="1 2" id="KW-0862">Zinc</keyword>
<feature type="binding site" evidence="1">
    <location>
        <position position="192"/>
    </location>
    <ligand>
        <name>Zn(2+)</name>
        <dbReference type="ChEBI" id="CHEBI:29105"/>
        <note>catalytic</note>
    </ligand>
</feature>
<dbReference type="InterPro" id="IPR001506">
    <property type="entry name" value="Peptidase_M12A"/>
</dbReference>
<dbReference type="Pfam" id="PF01400">
    <property type="entry name" value="Astacin"/>
    <property type="match status" value="1"/>
</dbReference>
<dbReference type="Gene3D" id="3.40.390.10">
    <property type="entry name" value="Collagenase (Catalytic Domain)"/>
    <property type="match status" value="1"/>
</dbReference>
<feature type="active site" evidence="1">
    <location>
        <position position="189"/>
    </location>
</feature>
<dbReference type="EC" id="3.4.24.-" evidence="2"/>